<dbReference type="PANTHER" id="PTHR34606:SF4">
    <property type="entry name" value="OUTER MEMBRANE LIPOPROTEIN DOLP"/>
    <property type="match status" value="1"/>
</dbReference>
<reference evidence="4 5" key="1">
    <citation type="submission" date="2020-08" db="EMBL/GenBank/DDBJ databases">
        <title>Genomic Encyclopedia of Type Strains, Phase III (KMG-III): the genomes of soil and plant-associated and newly described type strains.</title>
        <authorList>
            <person name="Whitman W."/>
        </authorList>
    </citation>
    <scope>NUCLEOTIDE SEQUENCE [LARGE SCALE GENOMIC DNA]</scope>
    <source>
        <strain evidence="4 5">CECT 8654</strain>
    </source>
</reference>
<evidence type="ECO:0000259" key="3">
    <source>
        <dbReference type="PROSITE" id="PS50914"/>
    </source>
</evidence>
<dbReference type="AlphaFoldDB" id="A0A7W4W430"/>
<evidence type="ECO:0000256" key="1">
    <source>
        <dbReference type="ARBA" id="ARBA00022729"/>
    </source>
</evidence>
<evidence type="ECO:0000313" key="4">
    <source>
        <dbReference type="EMBL" id="MBB3047091.1"/>
    </source>
</evidence>
<evidence type="ECO:0000313" key="5">
    <source>
        <dbReference type="Proteomes" id="UP000537130"/>
    </source>
</evidence>
<dbReference type="PROSITE" id="PS50914">
    <property type="entry name" value="BON"/>
    <property type="match status" value="2"/>
</dbReference>
<keyword evidence="1 2" id="KW-0732">Signal</keyword>
<dbReference type="SMART" id="SM00749">
    <property type="entry name" value="BON"/>
    <property type="match status" value="2"/>
</dbReference>
<feature type="domain" description="BON" evidence="3">
    <location>
        <begin position="125"/>
        <end position="191"/>
    </location>
</feature>
<dbReference type="Proteomes" id="UP000537130">
    <property type="component" value="Unassembled WGS sequence"/>
</dbReference>
<feature type="domain" description="BON" evidence="3">
    <location>
        <begin position="47"/>
        <end position="116"/>
    </location>
</feature>
<dbReference type="Pfam" id="PF04972">
    <property type="entry name" value="BON"/>
    <property type="match status" value="2"/>
</dbReference>
<dbReference type="InterPro" id="IPR051686">
    <property type="entry name" value="Lipoprotein_DolP"/>
</dbReference>
<dbReference type="InterPro" id="IPR014004">
    <property type="entry name" value="Transpt-assoc_nodulatn_dom_bac"/>
</dbReference>
<sequence length="191" mass="20732">MNNVRVYLIALFSTLIWLSGCTAIVSATSEGPIQEDPGERTLGAAIDDQIIETKALVNIRAADPALDNANIDAVSYNGILLLIGQVPSETLRQQAATIAANIKRVRRVHNELIVTGKTSLLVRSNDAWLSTKVRSKLAFSDKLDSGRIKVVTENGVVYLMGIVSGQEADIAADLVRQTNGVQRVVRVFEYL</sequence>
<feature type="signal peptide" evidence="2">
    <location>
        <begin position="1"/>
        <end position="23"/>
    </location>
</feature>
<dbReference type="EMBL" id="JACHWY010000001">
    <property type="protein sequence ID" value="MBB3047091.1"/>
    <property type="molecule type" value="Genomic_DNA"/>
</dbReference>
<accession>A0A7W4W430</accession>
<proteinExistence type="predicted"/>
<gene>
    <name evidence="4" type="ORF">FHR99_001327</name>
</gene>
<protein>
    <submittedName>
        <fullName evidence="4">Osmotically-inducible protein OsmY</fullName>
    </submittedName>
</protein>
<keyword evidence="5" id="KW-1185">Reference proteome</keyword>
<name>A0A7W4W430_9GAMM</name>
<dbReference type="RefSeq" id="WP_183409733.1">
    <property type="nucleotide sequence ID" value="NZ_JACHWY010000001.1"/>
</dbReference>
<comment type="caution">
    <text evidence="4">The sequence shown here is derived from an EMBL/GenBank/DDBJ whole genome shotgun (WGS) entry which is preliminary data.</text>
</comment>
<organism evidence="4 5">
    <name type="scientific">Litorivivens lipolytica</name>
    <dbReference type="NCBI Taxonomy" id="1524264"/>
    <lineage>
        <taxon>Bacteria</taxon>
        <taxon>Pseudomonadati</taxon>
        <taxon>Pseudomonadota</taxon>
        <taxon>Gammaproteobacteria</taxon>
        <taxon>Litorivivens</taxon>
    </lineage>
</organism>
<feature type="chain" id="PRO_5030961085" evidence="2">
    <location>
        <begin position="24"/>
        <end position="191"/>
    </location>
</feature>
<dbReference type="PROSITE" id="PS51257">
    <property type="entry name" value="PROKAR_LIPOPROTEIN"/>
    <property type="match status" value="1"/>
</dbReference>
<dbReference type="Gene3D" id="3.40.1520.20">
    <property type="match status" value="1"/>
</dbReference>
<evidence type="ECO:0000256" key="2">
    <source>
        <dbReference type="SAM" id="SignalP"/>
    </source>
</evidence>
<dbReference type="InterPro" id="IPR007055">
    <property type="entry name" value="BON_dom"/>
</dbReference>
<dbReference type="PANTHER" id="PTHR34606">
    <property type="entry name" value="BON DOMAIN-CONTAINING PROTEIN"/>
    <property type="match status" value="1"/>
</dbReference>